<dbReference type="InterPro" id="IPR011012">
    <property type="entry name" value="Longin-like_dom_sf"/>
</dbReference>
<dbReference type="PRINTS" id="PR00219">
    <property type="entry name" value="SYNAPTOBREVN"/>
</dbReference>
<keyword evidence="5 10" id="KW-1133">Transmembrane helix</keyword>
<feature type="domain" description="Longin" evidence="11">
    <location>
        <begin position="52"/>
        <end position="143"/>
    </location>
</feature>
<evidence type="ECO:0000313" key="14">
    <source>
        <dbReference type="Proteomes" id="UP001301350"/>
    </source>
</evidence>
<keyword evidence="14" id="KW-1185">Reference proteome</keyword>
<evidence type="ECO:0000256" key="10">
    <source>
        <dbReference type="SAM" id="Phobius"/>
    </source>
</evidence>
<dbReference type="InterPro" id="IPR010908">
    <property type="entry name" value="Longin_dom"/>
</dbReference>
<organism evidence="13 14">
    <name type="scientific">Cyanidium caldarium</name>
    <name type="common">Red alga</name>
    <dbReference type="NCBI Taxonomy" id="2771"/>
    <lineage>
        <taxon>Eukaryota</taxon>
        <taxon>Rhodophyta</taxon>
        <taxon>Bangiophyceae</taxon>
        <taxon>Cyanidiales</taxon>
        <taxon>Cyanidiaceae</taxon>
        <taxon>Cyanidium</taxon>
    </lineage>
</organism>
<evidence type="ECO:0000256" key="3">
    <source>
        <dbReference type="ARBA" id="ARBA00022692"/>
    </source>
</evidence>
<evidence type="ECO:0000256" key="7">
    <source>
        <dbReference type="ARBA" id="ARBA00046280"/>
    </source>
</evidence>
<evidence type="ECO:0000256" key="6">
    <source>
        <dbReference type="ARBA" id="ARBA00023136"/>
    </source>
</evidence>
<dbReference type="GO" id="GO:0012505">
    <property type="term" value="C:endomembrane system"/>
    <property type="evidence" value="ECO:0007669"/>
    <property type="project" value="UniProtKB-SubCell"/>
</dbReference>
<proteinExistence type="inferred from homology"/>
<evidence type="ECO:0000256" key="8">
    <source>
        <dbReference type="PROSITE-ProRule" id="PRU00290"/>
    </source>
</evidence>
<evidence type="ECO:0000313" key="13">
    <source>
        <dbReference type="EMBL" id="KAK4538542.1"/>
    </source>
</evidence>
<dbReference type="InterPro" id="IPR001388">
    <property type="entry name" value="Synaptobrevin-like"/>
</dbReference>
<dbReference type="InterPro" id="IPR051097">
    <property type="entry name" value="Synaptobrevin-like_transport"/>
</dbReference>
<keyword evidence="2" id="KW-0813">Transport</keyword>
<comment type="similarity">
    <text evidence="1">Belongs to the synaptobrevin family.</text>
</comment>
<dbReference type="Gene3D" id="1.20.5.110">
    <property type="match status" value="1"/>
</dbReference>
<evidence type="ECO:0000256" key="1">
    <source>
        <dbReference type="ARBA" id="ARBA00008025"/>
    </source>
</evidence>
<evidence type="ECO:0000259" key="12">
    <source>
        <dbReference type="PROSITE" id="PS50892"/>
    </source>
</evidence>
<reference evidence="13 14" key="1">
    <citation type="submission" date="2022-07" db="EMBL/GenBank/DDBJ databases">
        <title>Genome-wide signatures of adaptation to extreme environments.</title>
        <authorList>
            <person name="Cho C.H."/>
            <person name="Yoon H.S."/>
        </authorList>
    </citation>
    <scope>NUCLEOTIDE SEQUENCE [LARGE SCALE GENOMIC DNA]</scope>
    <source>
        <strain evidence="13 14">DBV 063 E5</strain>
    </source>
</reference>
<dbReference type="PROSITE" id="PS50859">
    <property type="entry name" value="LONGIN"/>
    <property type="match status" value="1"/>
</dbReference>
<dbReference type="GO" id="GO:0005737">
    <property type="term" value="C:cytoplasm"/>
    <property type="evidence" value="ECO:0007669"/>
    <property type="project" value="UniProtKB-ARBA"/>
</dbReference>
<keyword evidence="4" id="KW-0653">Protein transport</keyword>
<evidence type="ECO:0000256" key="4">
    <source>
        <dbReference type="ARBA" id="ARBA00022927"/>
    </source>
</evidence>
<dbReference type="Gene3D" id="3.30.450.50">
    <property type="entry name" value="Longin domain"/>
    <property type="match status" value="1"/>
</dbReference>
<feature type="domain" description="V-SNARE coiled-coil homology" evidence="12">
    <location>
        <begin position="180"/>
        <end position="240"/>
    </location>
</feature>
<keyword evidence="3 10" id="KW-0812">Transmembrane</keyword>
<dbReference type="InterPro" id="IPR042855">
    <property type="entry name" value="V_SNARE_CC"/>
</dbReference>
<name>A0AAV9J1T0_CYACA</name>
<dbReference type="PROSITE" id="PS50892">
    <property type="entry name" value="V_SNARE"/>
    <property type="match status" value="1"/>
</dbReference>
<dbReference type="GO" id="GO:0015031">
    <property type="term" value="P:protein transport"/>
    <property type="evidence" value="ECO:0007669"/>
    <property type="project" value="UniProtKB-KW"/>
</dbReference>
<dbReference type="EMBL" id="JANCYW010000018">
    <property type="protein sequence ID" value="KAK4538542.1"/>
    <property type="molecule type" value="Genomic_DNA"/>
</dbReference>
<dbReference type="AlphaFoldDB" id="A0AAV9J1T0"/>
<dbReference type="CDD" id="cd14824">
    <property type="entry name" value="Longin"/>
    <property type="match status" value="1"/>
</dbReference>
<keyword evidence="6 10" id="KW-0472">Membrane</keyword>
<dbReference type="PANTHER" id="PTHR21136:SF168">
    <property type="entry name" value="VESICLE-ASSOCIATED MEMBRANE PROTEIN 9"/>
    <property type="match status" value="1"/>
</dbReference>
<feature type="compositionally biased region" description="Low complexity" evidence="9">
    <location>
        <begin position="14"/>
        <end position="26"/>
    </location>
</feature>
<comment type="caution">
    <text evidence="13">The sequence shown here is derived from an EMBL/GenBank/DDBJ whole genome shotgun (WGS) entry which is preliminary data.</text>
</comment>
<gene>
    <name evidence="13" type="ORF">CDCA_CDCA18G4567</name>
</gene>
<dbReference type="SUPFAM" id="SSF58038">
    <property type="entry name" value="SNARE fusion complex"/>
    <property type="match status" value="1"/>
</dbReference>
<dbReference type="CDD" id="cd15843">
    <property type="entry name" value="R-SNARE"/>
    <property type="match status" value="1"/>
</dbReference>
<dbReference type="Pfam" id="PF00957">
    <property type="entry name" value="Synaptobrevin"/>
    <property type="match status" value="1"/>
</dbReference>
<comment type="subcellular location">
    <subcellularLocation>
        <location evidence="7">Endomembrane system</location>
        <topology evidence="7">Single-pass type IV membrane protein</topology>
    </subcellularLocation>
</comment>
<dbReference type="Pfam" id="PF13774">
    <property type="entry name" value="Longin"/>
    <property type="match status" value="1"/>
</dbReference>
<sequence>MNSSSRTEVGGASGVSSPTSSSLPPDGGHHRQSDTSPNLLFCAICRLEDRCVLARYMAPRAGAVLAEAGTTPVALTDTLQRVLHSKKVAEHRRLTIEERQLGLIHYENDGKLMYVVFARADYSQRLAFQFLHELRNEFVRTMGTRGEDVHATRENALTRDCRAMISELMALYDRPAAVDKVARVRMQVDEVKGQMHDNVQQVMKNTDDLQQLQTQSEDLRGEASAFHRTAGVVERKYWWRNTRMILIIVAIVIAILAAIIIPIAITKH</sequence>
<evidence type="ECO:0000256" key="2">
    <source>
        <dbReference type="ARBA" id="ARBA00022448"/>
    </source>
</evidence>
<dbReference type="GO" id="GO:0016192">
    <property type="term" value="P:vesicle-mediated transport"/>
    <property type="evidence" value="ECO:0007669"/>
    <property type="project" value="InterPro"/>
</dbReference>
<evidence type="ECO:0000256" key="5">
    <source>
        <dbReference type="ARBA" id="ARBA00022989"/>
    </source>
</evidence>
<evidence type="ECO:0000256" key="9">
    <source>
        <dbReference type="SAM" id="MobiDB-lite"/>
    </source>
</evidence>
<feature type="region of interest" description="Disordered" evidence="9">
    <location>
        <begin position="1"/>
        <end position="34"/>
    </location>
</feature>
<feature type="transmembrane region" description="Helical" evidence="10">
    <location>
        <begin position="244"/>
        <end position="265"/>
    </location>
</feature>
<protein>
    <submittedName>
        <fullName evidence="13">Uncharacterized protein</fullName>
    </submittedName>
</protein>
<dbReference type="GO" id="GO:0016020">
    <property type="term" value="C:membrane"/>
    <property type="evidence" value="ECO:0007669"/>
    <property type="project" value="InterPro"/>
</dbReference>
<dbReference type="Proteomes" id="UP001301350">
    <property type="component" value="Unassembled WGS sequence"/>
</dbReference>
<evidence type="ECO:0000259" key="11">
    <source>
        <dbReference type="PROSITE" id="PS50859"/>
    </source>
</evidence>
<dbReference type="SMART" id="SM01270">
    <property type="entry name" value="Longin"/>
    <property type="match status" value="1"/>
</dbReference>
<keyword evidence="8" id="KW-0175">Coiled coil</keyword>
<dbReference type="SUPFAM" id="SSF64356">
    <property type="entry name" value="SNARE-like"/>
    <property type="match status" value="1"/>
</dbReference>
<dbReference type="PANTHER" id="PTHR21136">
    <property type="entry name" value="SNARE PROTEINS"/>
    <property type="match status" value="1"/>
</dbReference>
<accession>A0AAV9J1T0</accession>